<feature type="transmembrane region" description="Helical" evidence="12">
    <location>
        <begin position="238"/>
        <end position="259"/>
    </location>
</feature>
<sequence>MFDFRPAAYVIGLLSLALGCTMVFPMLIDIFDGSPEWWVFGLSGVLTALAGGSLALACANSSTSGLSIQQTFILTTGVWVVLPVFGALPFWFGATDARVVDGFFEAMSALTTTGSTVFEGLGDLPRGILLWRGMMQWFGGVGIIVVAMVFLPMLRVGGMQIFRSEGFDTMGKILPKAAEIARQIGVIYVVLTAVCFACYLAVGMSGFDALVHAFTTVSTGGFSTEDASFGAFQGPAEYVATVFMMLASLPFVRYVQLVAGTAVPLYRDSQIRAFLMLFALLVVVLTMYQLVHNHDDLERSIREALFNVASILSGTGYASVNYQSWGNFPMMLFFMMGLVGGCAGSTCCSIKVFRYELLVKAIVVQIKRLHNPSGVFVLKYNRRSVPDEVISSVMAFFMLFLTSLAVLSVALGMTGLDKVTAISGAATALANVGPGLGDKIGPSGNFSELNDIAKWLLAIGMLVGRLELMAVFVLFTANFWRN</sequence>
<dbReference type="GO" id="GO:0015379">
    <property type="term" value="F:potassium:chloride symporter activity"/>
    <property type="evidence" value="ECO:0007669"/>
    <property type="project" value="InterPro"/>
</dbReference>
<evidence type="ECO:0000256" key="6">
    <source>
        <dbReference type="ARBA" id="ARBA00022958"/>
    </source>
</evidence>
<feature type="transmembrane region" description="Helical" evidence="12">
    <location>
        <begin position="271"/>
        <end position="291"/>
    </location>
</feature>
<keyword evidence="3 10" id="KW-1003">Cell membrane</keyword>
<dbReference type="PIRSF" id="PIRSF006247">
    <property type="entry name" value="TrkH"/>
    <property type="match status" value="1"/>
</dbReference>
<feature type="transmembrane region" description="Helical" evidence="12">
    <location>
        <begin position="389"/>
        <end position="411"/>
    </location>
</feature>
<feature type="binding site" evidence="11">
    <location>
        <position position="112"/>
    </location>
    <ligand>
        <name>K(+)</name>
        <dbReference type="ChEBI" id="CHEBI:29103"/>
    </ligand>
</feature>
<evidence type="ECO:0000256" key="4">
    <source>
        <dbReference type="ARBA" id="ARBA00022538"/>
    </source>
</evidence>
<evidence type="ECO:0000256" key="7">
    <source>
        <dbReference type="ARBA" id="ARBA00022989"/>
    </source>
</evidence>
<keyword evidence="6 10" id="KW-0630">Potassium</keyword>
<evidence type="ECO:0000256" key="1">
    <source>
        <dbReference type="ARBA" id="ARBA00004651"/>
    </source>
</evidence>
<accession>A0A916QZI2</accession>
<evidence type="ECO:0000313" key="13">
    <source>
        <dbReference type="EMBL" id="GGA23178.1"/>
    </source>
</evidence>
<feature type="binding site" evidence="11">
    <location>
        <position position="113"/>
    </location>
    <ligand>
        <name>K(+)</name>
        <dbReference type="ChEBI" id="CHEBI:29103"/>
    </ligand>
</feature>
<name>A0A916QZI2_9RHOB</name>
<feature type="transmembrane region" description="Helical" evidence="12">
    <location>
        <begin position="7"/>
        <end position="31"/>
    </location>
</feature>
<dbReference type="AlphaFoldDB" id="A0A916QZI2"/>
<keyword evidence="14" id="KW-1185">Reference proteome</keyword>
<keyword evidence="9 10" id="KW-0472">Membrane</keyword>
<keyword evidence="4 10" id="KW-0633">Potassium transport</keyword>
<dbReference type="PROSITE" id="PS51257">
    <property type="entry name" value="PROKAR_LIPOPROTEIN"/>
    <property type="match status" value="1"/>
</dbReference>
<feature type="transmembrane region" description="Helical" evidence="12">
    <location>
        <begin position="37"/>
        <end position="59"/>
    </location>
</feature>
<feature type="binding site" evidence="11">
    <location>
        <position position="315"/>
    </location>
    <ligand>
        <name>K(+)</name>
        <dbReference type="ChEBI" id="CHEBI:29103"/>
    </ligand>
</feature>
<comment type="subcellular location">
    <subcellularLocation>
        <location evidence="10">Cell inner membrane</location>
        <topology evidence="10">Multi-pass membrane protein</topology>
    </subcellularLocation>
    <subcellularLocation>
        <location evidence="1">Cell membrane</location>
        <topology evidence="1">Multi-pass membrane protein</topology>
    </subcellularLocation>
</comment>
<dbReference type="EMBL" id="BMKA01000003">
    <property type="protein sequence ID" value="GGA23178.1"/>
    <property type="molecule type" value="Genomic_DNA"/>
</dbReference>
<feature type="binding site" evidence="11">
    <location>
        <position position="431"/>
    </location>
    <ligand>
        <name>K(+)</name>
        <dbReference type="ChEBI" id="CHEBI:29103"/>
    </ligand>
</feature>
<dbReference type="PANTHER" id="PTHR32024">
    <property type="entry name" value="TRK SYSTEM POTASSIUM UPTAKE PROTEIN TRKG-RELATED"/>
    <property type="match status" value="1"/>
</dbReference>
<reference evidence="13" key="2">
    <citation type="submission" date="2020-09" db="EMBL/GenBank/DDBJ databases">
        <authorList>
            <person name="Sun Q."/>
            <person name="Zhou Y."/>
        </authorList>
    </citation>
    <scope>NUCLEOTIDE SEQUENCE</scope>
    <source>
        <strain evidence="13">CGMCC 1.15880</strain>
    </source>
</reference>
<evidence type="ECO:0000256" key="9">
    <source>
        <dbReference type="ARBA" id="ARBA00023136"/>
    </source>
</evidence>
<evidence type="ECO:0000256" key="5">
    <source>
        <dbReference type="ARBA" id="ARBA00022692"/>
    </source>
</evidence>
<dbReference type="GO" id="GO:0005886">
    <property type="term" value="C:plasma membrane"/>
    <property type="evidence" value="ECO:0007669"/>
    <property type="project" value="UniProtKB-SubCell"/>
</dbReference>
<evidence type="ECO:0000256" key="8">
    <source>
        <dbReference type="ARBA" id="ARBA00023065"/>
    </source>
</evidence>
<evidence type="ECO:0000256" key="12">
    <source>
        <dbReference type="SAM" id="Phobius"/>
    </source>
</evidence>
<keyword evidence="8 10" id="KW-0406">Ion transport</keyword>
<comment type="caution">
    <text evidence="13">The sequence shown here is derived from an EMBL/GenBank/DDBJ whole genome shotgun (WGS) entry which is preliminary data.</text>
</comment>
<keyword evidence="10" id="KW-0997">Cell inner membrane</keyword>
<reference evidence="13" key="1">
    <citation type="journal article" date="2014" name="Int. J. Syst. Evol. Microbiol.">
        <title>Complete genome sequence of Corynebacterium casei LMG S-19264T (=DSM 44701T), isolated from a smear-ripened cheese.</title>
        <authorList>
            <consortium name="US DOE Joint Genome Institute (JGI-PGF)"/>
            <person name="Walter F."/>
            <person name="Albersmeier A."/>
            <person name="Kalinowski J."/>
            <person name="Ruckert C."/>
        </authorList>
    </citation>
    <scope>NUCLEOTIDE SEQUENCE</scope>
    <source>
        <strain evidence="13">CGMCC 1.15880</strain>
    </source>
</reference>
<dbReference type="PANTHER" id="PTHR32024:SF3">
    <property type="entry name" value="TRK SYSTEM POTASSIUM UPTAKE PROTEIN"/>
    <property type="match status" value="1"/>
</dbReference>
<evidence type="ECO:0000256" key="11">
    <source>
        <dbReference type="PIRSR" id="PIRSR006247-1"/>
    </source>
</evidence>
<feature type="binding site" evidence="11">
    <location>
        <position position="432"/>
    </location>
    <ligand>
        <name>K(+)</name>
        <dbReference type="ChEBI" id="CHEBI:29103"/>
    </ligand>
</feature>
<comment type="similarity">
    <text evidence="10">Belongs to the TrkH potassium transport family.</text>
</comment>
<evidence type="ECO:0000256" key="10">
    <source>
        <dbReference type="PIRNR" id="PIRNR006247"/>
    </source>
</evidence>
<dbReference type="RefSeq" id="WP_188675784.1">
    <property type="nucleotide sequence ID" value="NZ_BMKA01000003.1"/>
</dbReference>
<dbReference type="InterPro" id="IPR004772">
    <property type="entry name" value="TrkH"/>
</dbReference>
<evidence type="ECO:0000256" key="2">
    <source>
        <dbReference type="ARBA" id="ARBA00022448"/>
    </source>
</evidence>
<comment type="function">
    <text evidence="10">Low-affinity potassium transport system. Interacts with Trk system potassium uptake protein TrkA.</text>
</comment>
<dbReference type="Pfam" id="PF02386">
    <property type="entry name" value="TrkH"/>
    <property type="match status" value="1"/>
</dbReference>
<dbReference type="Proteomes" id="UP000628017">
    <property type="component" value="Unassembled WGS sequence"/>
</dbReference>
<dbReference type="GO" id="GO:0046872">
    <property type="term" value="F:metal ion binding"/>
    <property type="evidence" value="ECO:0007669"/>
    <property type="project" value="UniProtKB-KW"/>
</dbReference>
<dbReference type="InterPro" id="IPR003445">
    <property type="entry name" value="Cat_transpt"/>
</dbReference>
<feature type="binding site" evidence="11">
    <location>
        <position position="220"/>
    </location>
    <ligand>
        <name>K(+)</name>
        <dbReference type="ChEBI" id="CHEBI:29103"/>
    </ligand>
</feature>
<feature type="transmembrane region" description="Helical" evidence="12">
    <location>
        <begin position="455"/>
        <end position="480"/>
    </location>
</feature>
<feature type="transmembrane region" description="Helical" evidence="12">
    <location>
        <begin position="180"/>
        <end position="202"/>
    </location>
</feature>
<proteinExistence type="inferred from homology"/>
<keyword evidence="5 12" id="KW-0812">Transmembrane</keyword>
<organism evidence="13 14">
    <name type="scientific">Neptunicoccus cionae</name>
    <dbReference type="NCBI Taxonomy" id="2035344"/>
    <lineage>
        <taxon>Bacteria</taxon>
        <taxon>Pseudomonadati</taxon>
        <taxon>Pseudomonadota</taxon>
        <taxon>Alphaproteobacteria</taxon>
        <taxon>Rhodobacterales</taxon>
        <taxon>Paracoccaceae</taxon>
        <taxon>Neptunicoccus</taxon>
    </lineage>
</organism>
<evidence type="ECO:0000313" key="14">
    <source>
        <dbReference type="Proteomes" id="UP000628017"/>
    </source>
</evidence>
<keyword evidence="2 10" id="KW-0813">Transport</keyword>
<keyword evidence="11" id="KW-0479">Metal-binding</keyword>
<feature type="transmembrane region" description="Helical" evidence="12">
    <location>
        <begin position="134"/>
        <end position="154"/>
    </location>
</feature>
<evidence type="ECO:0000256" key="3">
    <source>
        <dbReference type="ARBA" id="ARBA00022475"/>
    </source>
</evidence>
<feature type="transmembrane region" description="Helical" evidence="12">
    <location>
        <begin position="71"/>
        <end position="92"/>
    </location>
</feature>
<feature type="transmembrane region" description="Helical" evidence="12">
    <location>
        <begin position="330"/>
        <end position="353"/>
    </location>
</feature>
<keyword evidence="7 12" id="KW-1133">Transmembrane helix</keyword>
<protein>
    <recommendedName>
        <fullName evidence="10">Trk system potassium uptake protein</fullName>
    </recommendedName>
</protein>
<gene>
    <name evidence="13" type="primary">trkH3</name>
    <name evidence="13" type="ORF">GCM10011498_25020</name>
</gene>